<comment type="caution">
    <text evidence="5">The sequence shown here is derived from an EMBL/GenBank/DDBJ whole genome shotgun (WGS) entry which is preliminary data.</text>
</comment>
<accession>A0ABX5BZN7</accession>
<evidence type="ECO:0000259" key="4">
    <source>
        <dbReference type="SMART" id="SM00797"/>
    </source>
</evidence>
<reference evidence="5 6" key="1">
    <citation type="submission" date="2018-01" db="EMBL/GenBank/DDBJ databases">
        <title>Draft genome sequences of clinical isolates and type strains of oral Veillonella including Veillonella infantum sp., nov.</title>
        <authorList>
            <person name="Mashima I."/>
            <person name="Liao Y.-C."/>
            <person name="Sabharwal A."/>
            <person name="Haase E.M."/>
            <person name="Nakazawa F."/>
            <person name="Scannapieco F.A."/>
        </authorList>
    </citation>
    <scope>NUCLEOTIDE SEQUENCE [LARGE SCALE GENOMIC DNA]</scope>
    <source>
        <strain evidence="5 6">JCM 15642</strain>
    </source>
</reference>
<keyword evidence="6" id="KW-1185">Reference proteome</keyword>
<keyword evidence="2" id="KW-0378">Hydrolase</keyword>
<dbReference type="EMBL" id="PPCX01000008">
    <property type="protein sequence ID" value="PQL12895.1"/>
    <property type="molecule type" value="Genomic_DNA"/>
</dbReference>
<dbReference type="InterPro" id="IPR003778">
    <property type="entry name" value="CT_A_B"/>
</dbReference>
<evidence type="ECO:0000313" key="6">
    <source>
        <dbReference type="Proteomes" id="UP000238774"/>
    </source>
</evidence>
<feature type="domain" description="Carboxyltransferase" evidence="4">
    <location>
        <begin position="32"/>
        <end position="322"/>
    </location>
</feature>
<sequence length="341" mass="37222">MALNKFENAVIHVDAPGMYTTIQDIGRVGYQQYGMPVAGPMDSESYLLGQALVGNTEPVGALECTILPPTLTVKGTCIVAFTGADMQPTINNVVVPRYIPFVCHEGDVISGGFSQCGVRMYIAFSGGIDVPEINGSVSTHTKAKIGGLEGRQLKAGDEFGIKSLTREAVHVCDYYGEGHNLFNTVLYNRGGREYHEPLRVVLGEQAKHFTENGIKTFGSKIYTLTVQCDRMGFRLDGPIIEHVDSADIISDGAVFGSIQVPSDGNPIVLMADRQTTGGYTKIGTIITADLPRLSQLPVGDGIHFDIVSIEDAQDIYRTYMKRLHKRMQLAYEQSTYVFKVN</sequence>
<gene>
    <name evidence="5" type="ORF">VRHSUH09_04600</name>
</gene>
<dbReference type="RefSeq" id="WP_105081519.1">
    <property type="nucleotide sequence ID" value="NZ_PPCX01000008.1"/>
</dbReference>
<keyword evidence="3" id="KW-0067">ATP-binding</keyword>
<evidence type="ECO:0000256" key="3">
    <source>
        <dbReference type="ARBA" id="ARBA00022840"/>
    </source>
</evidence>
<keyword evidence="1" id="KW-0547">Nucleotide-binding</keyword>
<dbReference type="PANTHER" id="PTHR43309:SF5">
    <property type="entry name" value="5-OXOPROLINASE SUBUNIT C"/>
    <property type="match status" value="1"/>
</dbReference>
<evidence type="ECO:0000256" key="1">
    <source>
        <dbReference type="ARBA" id="ARBA00022741"/>
    </source>
</evidence>
<organism evidence="5 6">
    <name type="scientific">Veillonella rogosae JCM 15642</name>
    <dbReference type="NCBI Taxonomy" id="1298595"/>
    <lineage>
        <taxon>Bacteria</taxon>
        <taxon>Bacillati</taxon>
        <taxon>Bacillota</taxon>
        <taxon>Negativicutes</taxon>
        <taxon>Veillonellales</taxon>
        <taxon>Veillonellaceae</taxon>
        <taxon>Veillonella</taxon>
    </lineage>
</organism>
<evidence type="ECO:0000313" key="5">
    <source>
        <dbReference type="EMBL" id="PQL12895.1"/>
    </source>
</evidence>
<dbReference type="InterPro" id="IPR052708">
    <property type="entry name" value="PxpC"/>
</dbReference>
<dbReference type="NCBIfam" id="TIGR00724">
    <property type="entry name" value="urea_amlyse_rel"/>
    <property type="match status" value="1"/>
</dbReference>
<dbReference type="PANTHER" id="PTHR43309">
    <property type="entry name" value="5-OXOPROLINASE SUBUNIT C"/>
    <property type="match status" value="1"/>
</dbReference>
<protein>
    <submittedName>
        <fullName evidence="5">Carboxylase</fullName>
    </submittedName>
</protein>
<dbReference type="InterPro" id="IPR029000">
    <property type="entry name" value="Cyclophilin-like_dom_sf"/>
</dbReference>
<name>A0ABX5BZN7_9FIRM</name>
<dbReference type="Gene3D" id="2.40.100.10">
    <property type="entry name" value="Cyclophilin-like"/>
    <property type="match status" value="1"/>
</dbReference>
<dbReference type="SUPFAM" id="SSF50891">
    <property type="entry name" value="Cyclophilin-like"/>
    <property type="match status" value="1"/>
</dbReference>
<dbReference type="Pfam" id="PF02626">
    <property type="entry name" value="CT_A_B"/>
    <property type="match status" value="1"/>
</dbReference>
<dbReference type="SMART" id="SM00797">
    <property type="entry name" value="AHS2"/>
    <property type="match status" value="1"/>
</dbReference>
<proteinExistence type="predicted"/>
<evidence type="ECO:0000256" key="2">
    <source>
        <dbReference type="ARBA" id="ARBA00022801"/>
    </source>
</evidence>
<dbReference type="Proteomes" id="UP000238774">
    <property type="component" value="Unassembled WGS sequence"/>
</dbReference>